<dbReference type="Proteomes" id="UP000007519">
    <property type="component" value="Chromosome"/>
</dbReference>
<dbReference type="eggNOG" id="ENOG502Z8WQ">
    <property type="taxonomic scope" value="Bacteria"/>
</dbReference>
<protein>
    <submittedName>
        <fullName evidence="1">Lipoprotein, putative</fullName>
    </submittedName>
</protein>
<dbReference type="STRING" id="984262.SGRA_0246"/>
<dbReference type="OrthoDB" id="978343at2"/>
<evidence type="ECO:0000313" key="1">
    <source>
        <dbReference type="EMBL" id="AFC22985.1"/>
    </source>
</evidence>
<dbReference type="EMBL" id="CP002831">
    <property type="protein sequence ID" value="AFC22985.1"/>
    <property type="molecule type" value="Genomic_DNA"/>
</dbReference>
<dbReference type="KEGG" id="sgn:SGRA_0246"/>
<keyword evidence="2" id="KW-1185">Reference proteome</keyword>
<dbReference type="HOGENOM" id="CLU_890684_0_0_10"/>
<evidence type="ECO:0000313" key="2">
    <source>
        <dbReference type="Proteomes" id="UP000007519"/>
    </source>
</evidence>
<reference evidence="1 2" key="1">
    <citation type="journal article" date="2012" name="Stand. Genomic Sci.">
        <title>Complete genome sequencing and analysis of Saprospira grandis str. Lewin, a predatory marine bacterium.</title>
        <authorList>
            <person name="Saw J.H."/>
            <person name="Yuryev A."/>
            <person name="Kanbe M."/>
            <person name="Hou S."/>
            <person name="Young A.G."/>
            <person name="Aizawa S."/>
            <person name="Alam M."/>
        </authorList>
    </citation>
    <scope>NUCLEOTIDE SEQUENCE [LARGE SCALE GENOMIC DNA]</scope>
    <source>
        <strain evidence="1 2">Lewin</strain>
    </source>
</reference>
<organism evidence="1 2">
    <name type="scientific">Saprospira grandis (strain Lewin)</name>
    <dbReference type="NCBI Taxonomy" id="984262"/>
    <lineage>
        <taxon>Bacteria</taxon>
        <taxon>Pseudomonadati</taxon>
        <taxon>Bacteroidota</taxon>
        <taxon>Saprospiria</taxon>
        <taxon>Saprospirales</taxon>
        <taxon>Saprospiraceae</taxon>
        <taxon>Saprospira</taxon>
    </lineage>
</organism>
<proteinExistence type="predicted"/>
<dbReference type="AlphaFoldDB" id="H6L684"/>
<gene>
    <name evidence="1" type="ordered locus">SGRA_0246</name>
</gene>
<dbReference type="RefSeq" id="WP_014373233.1">
    <property type="nucleotide sequence ID" value="NC_016940.1"/>
</dbReference>
<accession>H6L684</accession>
<name>H6L684_SAPGL</name>
<keyword evidence="1" id="KW-0449">Lipoprotein</keyword>
<sequence>MNKFLLLFAALPLLWACKKETPDPQTEEAKVIFRISVDPSQERLDNLGQPAAMPAGHAGQDPDFYEITAHYLELAPSAYTQLGDGAVLYHAPEVTTGGDQAIDFSQRKATASGDIFLEVPISQFPLGDYEWLRLSLAYQNYGVAFYYNNQAFTGRLASFVGYNTYIDTVVVDQQSLAVNANKLQGFWAFETPFNLTSGQAAGTTVPNPLAASSPIPAGSCIVTGQLDQILSITGNETEDIEINMSLSTNKSFEWEDLNGNGKWDVGPNNPESVVDMGLRGLKAFVD</sequence>